<comment type="similarity">
    <text evidence="3">Belongs to the acetyltransferase family. RimJ subfamily.</text>
</comment>
<dbReference type="GO" id="GO:0005737">
    <property type="term" value="C:cytoplasm"/>
    <property type="evidence" value="ECO:0007669"/>
    <property type="project" value="TreeGrafter"/>
</dbReference>
<dbReference type="SUPFAM" id="SSF55729">
    <property type="entry name" value="Acyl-CoA N-acyltransferases (Nat)"/>
    <property type="match status" value="1"/>
</dbReference>
<dbReference type="PANTHER" id="PTHR43792:SF8">
    <property type="entry name" value="[RIBOSOMAL PROTEIN US5]-ALANINE N-ACETYLTRANSFERASE"/>
    <property type="match status" value="1"/>
</dbReference>
<dbReference type="AlphaFoldDB" id="A0A1Z5H4P9"/>
<dbReference type="PANTHER" id="PTHR43792">
    <property type="entry name" value="GNAT FAMILY, PUTATIVE (AFU_ORTHOLOGUE AFUA_3G00765)-RELATED-RELATED"/>
    <property type="match status" value="1"/>
</dbReference>
<dbReference type="PROSITE" id="PS51186">
    <property type="entry name" value="GNAT"/>
    <property type="match status" value="1"/>
</dbReference>
<keyword evidence="2" id="KW-0012">Acyltransferase</keyword>
<evidence type="ECO:0000259" key="4">
    <source>
        <dbReference type="PROSITE" id="PS51186"/>
    </source>
</evidence>
<dbReference type="Gene3D" id="3.40.630.30">
    <property type="match status" value="1"/>
</dbReference>
<dbReference type="InterPro" id="IPR051531">
    <property type="entry name" value="N-acetyltransferase"/>
</dbReference>
<feature type="domain" description="N-acetyltransferase" evidence="4">
    <location>
        <begin position="9"/>
        <end position="175"/>
    </location>
</feature>
<evidence type="ECO:0000256" key="3">
    <source>
        <dbReference type="ARBA" id="ARBA00038502"/>
    </source>
</evidence>
<dbReference type="EMBL" id="BCMG01000001">
    <property type="protein sequence ID" value="GAT18015.1"/>
    <property type="molecule type" value="Genomic_DNA"/>
</dbReference>
<dbReference type="InterPro" id="IPR000182">
    <property type="entry name" value="GNAT_dom"/>
</dbReference>
<organism evidence="5 6">
    <name type="scientific">Secundilactobacillus silagei JCM 19001</name>
    <dbReference type="NCBI Taxonomy" id="1302250"/>
    <lineage>
        <taxon>Bacteria</taxon>
        <taxon>Bacillati</taxon>
        <taxon>Bacillota</taxon>
        <taxon>Bacilli</taxon>
        <taxon>Lactobacillales</taxon>
        <taxon>Lactobacillaceae</taxon>
        <taxon>Secundilactobacillus</taxon>
    </lineage>
</organism>
<sequence length="176" mass="19878">MINIQTERLTIRQFVESDLDDYFAIVGDPKNAKAAGFQYAHHKTDAAYLLQTAIKQGMVFAIVETLTQHVIGSVGLYPKIGQNGEQEADAAEIGYVLNRAYWGQGIMTEAAASLIKTVFDQQLLKTIWASFLDDNQRSQRVLENLGFYYVDKFTHSAHAIYQPGKTEIIYRLDRPN</sequence>
<dbReference type="GO" id="GO:0008999">
    <property type="term" value="F:protein-N-terminal-alanine acetyltransferase activity"/>
    <property type="evidence" value="ECO:0007669"/>
    <property type="project" value="TreeGrafter"/>
</dbReference>
<keyword evidence="1" id="KW-0808">Transferase</keyword>
<dbReference type="Pfam" id="PF13302">
    <property type="entry name" value="Acetyltransf_3"/>
    <property type="match status" value="1"/>
</dbReference>
<protein>
    <submittedName>
        <fullName evidence="5">N-acetyltransferase</fullName>
    </submittedName>
</protein>
<dbReference type="RefSeq" id="WP_054653909.1">
    <property type="nucleotide sequence ID" value="NZ_BBFL01000001.1"/>
</dbReference>
<keyword evidence="6" id="KW-1185">Reference proteome</keyword>
<evidence type="ECO:0000256" key="1">
    <source>
        <dbReference type="ARBA" id="ARBA00022679"/>
    </source>
</evidence>
<evidence type="ECO:0000256" key="2">
    <source>
        <dbReference type="ARBA" id="ARBA00023315"/>
    </source>
</evidence>
<dbReference type="OrthoDB" id="9798081at2"/>
<accession>A0A1Z5H4P9</accession>
<evidence type="ECO:0000313" key="6">
    <source>
        <dbReference type="Proteomes" id="UP000198402"/>
    </source>
</evidence>
<comment type="caution">
    <text evidence="5">The sequence shown here is derived from an EMBL/GenBank/DDBJ whole genome shotgun (WGS) entry which is preliminary data.</text>
</comment>
<evidence type="ECO:0000313" key="5">
    <source>
        <dbReference type="EMBL" id="GAT18015.1"/>
    </source>
</evidence>
<reference evidence="5 6" key="1">
    <citation type="submission" date="2015-11" db="EMBL/GenBank/DDBJ databases">
        <title>Draft genome sequences of new species of the genus Lactobacillus isolated from orchardgrass silage.</title>
        <authorList>
            <person name="Tohno M."/>
            <person name="Tanizawa Y."/>
            <person name="Arita M."/>
        </authorList>
    </citation>
    <scope>NUCLEOTIDE SEQUENCE [LARGE SCALE GENOMIC DNA]</scope>
    <source>
        <strain evidence="5 6">IWT126</strain>
    </source>
</reference>
<gene>
    <name evidence="5" type="primary">rimL</name>
    <name evidence="5" type="ORF">IWT126_00272</name>
</gene>
<proteinExistence type="inferred from homology"/>
<dbReference type="InterPro" id="IPR016181">
    <property type="entry name" value="Acyl_CoA_acyltransferase"/>
</dbReference>
<dbReference type="STRING" id="1302250.GCA_001313225_00384"/>
<dbReference type="Proteomes" id="UP000198402">
    <property type="component" value="Unassembled WGS sequence"/>
</dbReference>
<name>A0A1Z5H4P9_9LACO</name>